<dbReference type="AlphaFoldDB" id="A0A412YSW2"/>
<dbReference type="RefSeq" id="WP_118019779.1">
    <property type="nucleotide sequence ID" value="NZ_JAQEBA010000027.1"/>
</dbReference>
<evidence type="ECO:0000313" key="1">
    <source>
        <dbReference type="EMBL" id="RGV68402.1"/>
    </source>
</evidence>
<comment type="caution">
    <text evidence="1">The sequence shown here is derived from an EMBL/GenBank/DDBJ whole genome shotgun (WGS) entry which is preliminary data.</text>
</comment>
<reference evidence="1 2" key="1">
    <citation type="submission" date="2018-08" db="EMBL/GenBank/DDBJ databases">
        <title>A genome reference for cultivated species of the human gut microbiota.</title>
        <authorList>
            <person name="Zou Y."/>
            <person name="Xue W."/>
            <person name="Luo G."/>
        </authorList>
    </citation>
    <scope>NUCLEOTIDE SEQUENCE [LARGE SCALE GENOMIC DNA]</scope>
    <source>
        <strain evidence="1 2">AF14-18</strain>
    </source>
</reference>
<dbReference type="EMBL" id="QRZM01000029">
    <property type="protein sequence ID" value="RGV68402.1"/>
    <property type="molecule type" value="Genomic_DNA"/>
</dbReference>
<organism evidence="1 2">
    <name type="scientific">Enterocloster bolteae</name>
    <dbReference type="NCBI Taxonomy" id="208479"/>
    <lineage>
        <taxon>Bacteria</taxon>
        <taxon>Bacillati</taxon>
        <taxon>Bacillota</taxon>
        <taxon>Clostridia</taxon>
        <taxon>Lachnospirales</taxon>
        <taxon>Lachnospiraceae</taxon>
        <taxon>Enterocloster</taxon>
    </lineage>
</organism>
<gene>
    <name evidence="1" type="ORF">DWW02_29175</name>
</gene>
<accession>A0A412YSW2</accession>
<sequence>MLAYRNWTICLLFSEKTHKFGGQLFVNPDGQQNIVWLNQKFFPSVLFVENIEHCDSQISYLLYLYRQYSI</sequence>
<name>A0A412YSW2_9FIRM</name>
<protein>
    <submittedName>
        <fullName evidence="1">Uncharacterized protein</fullName>
    </submittedName>
</protein>
<dbReference type="Proteomes" id="UP000284543">
    <property type="component" value="Unassembled WGS sequence"/>
</dbReference>
<evidence type="ECO:0000313" key="2">
    <source>
        <dbReference type="Proteomes" id="UP000284543"/>
    </source>
</evidence>
<proteinExistence type="predicted"/>